<evidence type="ECO:0000259" key="2">
    <source>
        <dbReference type="PROSITE" id="PS50405"/>
    </source>
</evidence>
<sequence>MGYQLYYALGSASMGVRVLLEEIGAEYELIDSTIDRSKPRPEGQLAVNPNGWVPVLVWDDGAMYECAAITIFLCDRHPEAVLSPDFATPERALFLQTLVYFSNSIQNAFQLDYYPDRFADTRDQESSAQRRGLRRLRETWQVIDDQIGDNEWLLGDQFSAADIYLFMLTTWLKPERGQPRVEEFANVKRIANKVRQRPSVQKVYA</sequence>
<evidence type="ECO:0000313" key="3">
    <source>
        <dbReference type="EMBL" id="SLN65951.1"/>
    </source>
</evidence>
<dbReference type="EC" id="2.5.1.18" evidence="3"/>
<dbReference type="Gene3D" id="1.20.1050.10">
    <property type="match status" value="1"/>
</dbReference>
<dbReference type="Gene3D" id="3.40.30.10">
    <property type="entry name" value="Glutaredoxin"/>
    <property type="match status" value="1"/>
</dbReference>
<dbReference type="OrthoDB" id="7583243at2"/>
<dbReference type="PROSITE" id="PS50404">
    <property type="entry name" value="GST_NTER"/>
    <property type="match status" value="1"/>
</dbReference>
<dbReference type="EMBL" id="FWFX01000013">
    <property type="protein sequence ID" value="SLN65951.1"/>
    <property type="molecule type" value="Genomic_DNA"/>
</dbReference>
<dbReference type="GO" id="GO:0004364">
    <property type="term" value="F:glutathione transferase activity"/>
    <property type="evidence" value="ECO:0007669"/>
    <property type="project" value="UniProtKB-EC"/>
</dbReference>
<name>A0A1X6ZZS5_9RHOB</name>
<dbReference type="InterPro" id="IPR004045">
    <property type="entry name" value="Glutathione_S-Trfase_N"/>
</dbReference>
<dbReference type="PROSITE" id="PS50405">
    <property type="entry name" value="GST_CTER"/>
    <property type="match status" value="1"/>
</dbReference>
<dbReference type="SFLD" id="SFLDG01150">
    <property type="entry name" value="Main.1:_Beta-like"/>
    <property type="match status" value="1"/>
</dbReference>
<dbReference type="SUPFAM" id="SSF47616">
    <property type="entry name" value="GST C-terminal domain-like"/>
    <property type="match status" value="1"/>
</dbReference>
<dbReference type="InterPro" id="IPR036249">
    <property type="entry name" value="Thioredoxin-like_sf"/>
</dbReference>
<evidence type="ECO:0000313" key="4">
    <source>
        <dbReference type="Proteomes" id="UP000193061"/>
    </source>
</evidence>
<dbReference type="SUPFAM" id="SSF52833">
    <property type="entry name" value="Thioredoxin-like"/>
    <property type="match status" value="1"/>
</dbReference>
<dbReference type="CDD" id="cd03057">
    <property type="entry name" value="GST_N_Beta"/>
    <property type="match status" value="1"/>
</dbReference>
<dbReference type="Proteomes" id="UP000193061">
    <property type="component" value="Unassembled WGS sequence"/>
</dbReference>
<reference evidence="3 4" key="1">
    <citation type="submission" date="2017-03" db="EMBL/GenBank/DDBJ databases">
        <authorList>
            <person name="Afonso C.L."/>
            <person name="Miller P.J."/>
            <person name="Scott M.A."/>
            <person name="Spackman E."/>
            <person name="Goraichik I."/>
            <person name="Dimitrov K.M."/>
            <person name="Suarez D.L."/>
            <person name="Swayne D.E."/>
        </authorList>
    </citation>
    <scope>NUCLEOTIDE SEQUENCE [LARGE SCALE GENOMIC DNA]</scope>
    <source>
        <strain evidence="3 4">CECT 7450</strain>
    </source>
</reference>
<dbReference type="InterPro" id="IPR040079">
    <property type="entry name" value="Glutathione_S-Trfase"/>
</dbReference>
<dbReference type="InterPro" id="IPR010987">
    <property type="entry name" value="Glutathione-S-Trfase_C-like"/>
</dbReference>
<dbReference type="CDD" id="cd03188">
    <property type="entry name" value="GST_C_Beta"/>
    <property type="match status" value="1"/>
</dbReference>
<evidence type="ECO:0000259" key="1">
    <source>
        <dbReference type="PROSITE" id="PS50404"/>
    </source>
</evidence>
<feature type="domain" description="GST N-terminal" evidence="1">
    <location>
        <begin position="1"/>
        <end position="81"/>
    </location>
</feature>
<protein>
    <submittedName>
        <fullName evidence="3">Glutathione S-transferase GST-6.0</fullName>
        <ecNumber evidence="3">2.5.1.18</ecNumber>
    </submittedName>
</protein>
<dbReference type="Pfam" id="PF00043">
    <property type="entry name" value="GST_C"/>
    <property type="match status" value="1"/>
</dbReference>
<keyword evidence="3" id="KW-0808">Transferase</keyword>
<dbReference type="InterPro" id="IPR036282">
    <property type="entry name" value="Glutathione-S-Trfase_C_sf"/>
</dbReference>
<organism evidence="3 4">
    <name type="scientific">Roseovarius albus</name>
    <dbReference type="NCBI Taxonomy" id="1247867"/>
    <lineage>
        <taxon>Bacteria</taxon>
        <taxon>Pseudomonadati</taxon>
        <taxon>Pseudomonadota</taxon>
        <taxon>Alphaproteobacteria</taxon>
        <taxon>Rhodobacterales</taxon>
        <taxon>Roseobacteraceae</taxon>
        <taxon>Roseovarius</taxon>
    </lineage>
</organism>
<dbReference type="SFLD" id="SFLDG00358">
    <property type="entry name" value="Main_(cytGST)"/>
    <property type="match status" value="1"/>
</dbReference>
<gene>
    <name evidence="3" type="primary">gstB_3</name>
    <name evidence="3" type="ORF">ROA7450_03490</name>
</gene>
<dbReference type="Pfam" id="PF13409">
    <property type="entry name" value="GST_N_2"/>
    <property type="match status" value="1"/>
</dbReference>
<dbReference type="AlphaFoldDB" id="A0A1X6ZZS5"/>
<dbReference type="InterPro" id="IPR004046">
    <property type="entry name" value="GST_C"/>
</dbReference>
<keyword evidence="4" id="KW-1185">Reference proteome</keyword>
<dbReference type="PANTHER" id="PTHR44051:SF8">
    <property type="entry name" value="GLUTATHIONE S-TRANSFERASE GSTA"/>
    <property type="match status" value="1"/>
</dbReference>
<dbReference type="PANTHER" id="PTHR44051">
    <property type="entry name" value="GLUTATHIONE S-TRANSFERASE-RELATED"/>
    <property type="match status" value="1"/>
</dbReference>
<dbReference type="SFLD" id="SFLDS00019">
    <property type="entry name" value="Glutathione_Transferase_(cytos"/>
    <property type="match status" value="1"/>
</dbReference>
<feature type="domain" description="GST C-terminal" evidence="2">
    <location>
        <begin position="87"/>
        <end position="205"/>
    </location>
</feature>
<accession>A0A1X6ZZS5</accession>
<dbReference type="RefSeq" id="WP_085807157.1">
    <property type="nucleotide sequence ID" value="NZ_FWFX01000013.1"/>
</dbReference>
<proteinExistence type="predicted"/>